<dbReference type="PANTHER" id="PTHR43179">
    <property type="entry name" value="RHAMNOSYLTRANSFERASE WBBL"/>
    <property type="match status" value="1"/>
</dbReference>
<dbReference type="OrthoDB" id="9771846at2"/>
<dbReference type="GO" id="GO:0016740">
    <property type="term" value="F:transferase activity"/>
    <property type="evidence" value="ECO:0007669"/>
    <property type="project" value="UniProtKB-KW"/>
</dbReference>
<evidence type="ECO:0000313" key="2">
    <source>
        <dbReference type="Proteomes" id="UP000293519"/>
    </source>
</evidence>
<dbReference type="CDD" id="cd04186">
    <property type="entry name" value="GT_2_like_c"/>
    <property type="match status" value="1"/>
</dbReference>
<sequence length="298" mass="30863">MGAAQNGQGNAATVAIVTVAYRSDAVLPAFLDSIAGSVSEPVSVVIVDNAPAVGDARRLAAGAGADYVALEANPGYGGAINTAVRTLPASVEWVLVSNPDVVLGAGAVDALLAAARANERVGSAGPTVLGGDGALYPSARSVPSLRTGVGHAVFGRVWPSNPWSARYLGTRRASDGTADVGWLSGSCVLVRRAAFDEVGGFDEGYFMYFEDVDLGFRLGRAGYVNRFVPDAVVTHTGAHSTSGDESARMIQAHHDSAKRFLAQKYPGRVLAPIRGMLGIGLDIRSAIARRATARRATR</sequence>
<dbReference type="InterPro" id="IPR029044">
    <property type="entry name" value="Nucleotide-diphossugar_trans"/>
</dbReference>
<gene>
    <name evidence="1" type="ORF">EV141_1107</name>
</gene>
<name>A0A4Q7LR74_9MICO</name>
<dbReference type="AlphaFoldDB" id="A0A4Q7LR74"/>
<comment type="caution">
    <text evidence="1">The sequence shown here is derived from an EMBL/GenBank/DDBJ whole genome shotgun (WGS) entry which is preliminary data.</text>
</comment>
<dbReference type="EMBL" id="SGWW01000002">
    <property type="protein sequence ID" value="RZS57395.1"/>
    <property type="molecule type" value="Genomic_DNA"/>
</dbReference>
<dbReference type="Gene3D" id="3.90.550.10">
    <property type="entry name" value="Spore Coat Polysaccharide Biosynthesis Protein SpsA, Chain A"/>
    <property type="match status" value="1"/>
</dbReference>
<evidence type="ECO:0000313" key="1">
    <source>
        <dbReference type="EMBL" id="RZS57395.1"/>
    </source>
</evidence>
<protein>
    <submittedName>
        <fullName evidence="1">N-acetylglucosaminyl-diphospho-decaprenol L-rhamnosyltransferase</fullName>
    </submittedName>
</protein>
<keyword evidence="1" id="KW-0808">Transferase</keyword>
<dbReference type="SUPFAM" id="SSF53448">
    <property type="entry name" value="Nucleotide-diphospho-sugar transferases"/>
    <property type="match status" value="1"/>
</dbReference>
<reference evidence="1 2" key="1">
    <citation type="journal article" date="2015" name="Stand. Genomic Sci.">
        <title>Genomic Encyclopedia of Bacterial and Archaeal Type Strains, Phase III: the genomes of soil and plant-associated and newly described type strains.</title>
        <authorList>
            <person name="Whitman W.B."/>
            <person name="Woyke T."/>
            <person name="Klenk H.P."/>
            <person name="Zhou Y."/>
            <person name="Lilburn T.G."/>
            <person name="Beck B.J."/>
            <person name="De Vos P."/>
            <person name="Vandamme P."/>
            <person name="Eisen J.A."/>
            <person name="Garrity G."/>
            <person name="Hugenholtz P."/>
            <person name="Kyrpides N.C."/>
        </authorList>
    </citation>
    <scope>NUCLEOTIDE SEQUENCE [LARGE SCALE GENOMIC DNA]</scope>
    <source>
        <strain evidence="1 2">CV2</strain>
    </source>
</reference>
<dbReference type="Pfam" id="PF13641">
    <property type="entry name" value="Glyco_tranf_2_3"/>
    <property type="match status" value="1"/>
</dbReference>
<dbReference type="Proteomes" id="UP000293519">
    <property type="component" value="Unassembled WGS sequence"/>
</dbReference>
<keyword evidence="2" id="KW-1185">Reference proteome</keyword>
<dbReference type="PANTHER" id="PTHR43179:SF7">
    <property type="entry name" value="RHAMNOSYLTRANSFERASE WBBL"/>
    <property type="match status" value="1"/>
</dbReference>
<dbReference type="RefSeq" id="WP_130484971.1">
    <property type="nucleotide sequence ID" value="NZ_SGWW01000002.1"/>
</dbReference>
<proteinExistence type="predicted"/>
<organism evidence="1 2">
    <name type="scientific">Microcella putealis</name>
    <dbReference type="NCBI Taxonomy" id="337005"/>
    <lineage>
        <taxon>Bacteria</taxon>
        <taxon>Bacillati</taxon>
        <taxon>Actinomycetota</taxon>
        <taxon>Actinomycetes</taxon>
        <taxon>Micrococcales</taxon>
        <taxon>Microbacteriaceae</taxon>
        <taxon>Microcella</taxon>
    </lineage>
</organism>
<accession>A0A4Q7LR74</accession>